<dbReference type="EMBL" id="JBHRTI010000003">
    <property type="protein sequence ID" value="MFC3146269.1"/>
    <property type="molecule type" value="Genomic_DNA"/>
</dbReference>
<dbReference type="InterPro" id="IPR011008">
    <property type="entry name" value="Dimeric_a/b-barrel"/>
</dbReference>
<dbReference type="PRINTS" id="PR00033">
    <property type="entry name" value="HTHASNC"/>
</dbReference>
<evidence type="ECO:0000256" key="2">
    <source>
        <dbReference type="ARBA" id="ARBA00023125"/>
    </source>
</evidence>
<dbReference type="SMART" id="SM00344">
    <property type="entry name" value="HTH_ASNC"/>
    <property type="match status" value="1"/>
</dbReference>
<keyword evidence="3" id="KW-0010">Activator</keyword>
<feature type="domain" description="HTH asnC-type" evidence="5">
    <location>
        <begin position="3"/>
        <end position="64"/>
    </location>
</feature>
<dbReference type="InterPro" id="IPR011991">
    <property type="entry name" value="ArsR-like_HTH"/>
</dbReference>
<dbReference type="PANTHER" id="PTHR30154">
    <property type="entry name" value="LEUCINE-RESPONSIVE REGULATORY PROTEIN"/>
    <property type="match status" value="1"/>
</dbReference>
<comment type="caution">
    <text evidence="6">The sequence shown here is derived from an EMBL/GenBank/DDBJ whole genome shotgun (WGS) entry which is preliminary data.</text>
</comment>
<organism evidence="6 7">
    <name type="scientific">Piscinibacterium candidicorallinum</name>
    <dbReference type="NCBI Taxonomy" id="1793872"/>
    <lineage>
        <taxon>Bacteria</taxon>
        <taxon>Pseudomonadati</taxon>
        <taxon>Pseudomonadota</taxon>
        <taxon>Betaproteobacteria</taxon>
        <taxon>Burkholderiales</taxon>
        <taxon>Piscinibacterium</taxon>
    </lineage>
</organism>
<keyword evidence="4" id="KW-0804">Transcription</keyword>
<protein>
    <submittedName>
        <fullName evidence="6">Lrp/AsnC ligand binding domain-containing protein</fullName>
    </submittedName>
</protein>
<evidence type="ECO:0000256" key="1">
    <source>
        <dbReference type="ARBA" id="ARBA00023015"/>
    </source>
</evidence>
<evidence type="ECO:0000259" key="5">
    <source>
        <dbReference type="PROSITE" id="PS50956"/>
    </source>
</evidence>
<dbReference type="InterPro" id="IPR019887">
    <property type="entry name" value="Tscrpt_reg_AsnC/Lrp_C"/>
</dbReference>
<name>A0ABV7GX65_9BURK</name>
<dbReference type="PANTHER" id="PTHR30154:SF0">
    <property type="entry name" value="LEUCINE-RESPONSIVE REGULATORY PROTEIN"/>
    <property type="match status" value="1"/>
</dbReference>
<evidence type="ECO:0000256" key="3">
    <source>
        <dbReference type="ARBA" id="ARBA00023159"/>
    </source>
</evidence>
<dbReference type="Pfam" id="PF13412">
    <property type="entry name" value="HTH_24"/>
    <property type="match status" value="1"/>
</dbReference>
<reference evidence="7" key="1">
    <citation type="journal article" date="2019" name="Int. J. Syst. Evol. Microbiol.">
        <title>The Global Catalogue of Microorganisms (GCM) 10K type strain sequencing project: providing services to taxonomists for standard genome sequencing and annotation.</title>
        <authorList>
            <consortium name="The Broad Institute Genomics Platform"/>
            <consortium name="The Broad Institute Genome Sequencing Center for Infectious Disease"/>
            <person name="Wu L."/>
            <person name="Ma J."/>
        </authorList>
    </citation>
    <scope>NUCLEOTIDE SEQUENCE [LARGE SCALE GENOMIC DNA]</scope>
    <source>
        <strain evidence="7">KCTC 52168</strain>
    </source>
</reference>
<gene>
    <name evidence="6" type="ORF">ACFOEN_01285</name>
</gene>
<dbReference type="Pfam" id="PF01037">
    <property type="entry name" value="AsnC_trans_reg"/>
    <property type="match status" value="1"/>
</dbReference>
<dbReference type="RefSeq" id="WP_377300549.1">
    <property type="nucleotide sequence ID" value="NZ_CP180191.1"/>
</dbReference>
<sequence length="153" mass="17349">MDIDRTDRAILRILQEDGRITNARLASLVHLSPAACLERVKRLTREGYIRGYRAELNPDKLGAAMLAFVEVKLDRTTPDVFERFKQEVRALPEVQECHMVAGGFDYLVKVRVADMAAYRALMGKSLWSWPGIRETHTYPVMEEVKATGAVMVV</sequence>
<dbReference type="SUPFAM" id="SSF46785">
    <property type="entry name" value="Winged helix' DNA-binding domain"/>
    <property type="match status" value="1"/>
</dbReference>
<proteinExistence type="predicted"/>
<evidence type="ECO:0000256" key="4">
    <source>
        <dbReference type="ARBA" id="ARBA00023163"/>
    </source>
</evidence>
<dbReference type="InterPro" id="IPR019888">
    <property type="entry name" value="Tscrpt_reg_AsnC-like"/>
</dbReference>
<evidence type="ECO:0000313" key="6">
    <source>
        <dbReference type="EMBL" id="MFC3146269.1"/>
    </source>
</evidence>
<accession>A0ABV7GX65</accession>
<dbReference type="Gene3D" id="1.10.10.10">
    <property type="entry name" value="Winged helix-like DNA-binding domain superfamily/Winged helix DNA-binding domain"/>
    <property type="match status" value="1"/>
</dbReference>
<dbReference type="SUPFAM" id="SSF54909">
    <property type="entry name" value="Dimeric alpha+beta barrel"/>
    <property type="match status" value="1"/>
</dbReference>
<dbReference type="InterPro" id="IPR000485">
    <property type="entry name" value="AsnC-type_HTH_dom"/>
</dbReference>
<keyword evidence="1" id="KW-0805">Transcription regulation</keyword>
<keyword evidence="7" id="KW-1185">Reference proteome</keyword>
<evidence type="ECO:0000313" key="7">
    <source>
        <dbReference type="Proteomes" id="UP001595556"/>
    </source>
</evidence>
<dbReference type="PROSITE" id="PS50956">
    <property type="entry name" value="HTH_ASNC_2"/>
    <property type="match status" value="1"/>
</dbReference>
<dbReference type="Proteomes" id="UP001595556">
    <property type="component" value="Unassembled WGS sequence"/>
</dbReference>
<dbReference type="CDD" id="cd00090">
    <property type="entry name" value="HTH_ARSR"/>
    <property type="match status" value="1"/>
</dbReference>
<dbReference type="InterPro" id="IPR036390">
    <property type="entry name" value="WH_DNA-bd_sf"/>
</dbReference>
<dbReference type="InterPro" id="IPR036388">
    <property type="entry name" value="WH-like_DNA-bd_sf"/>
</dbReference>
<keyword evidence="2" id="KW-0238">DNA-binding</keyword>
<dbReference type="Gene3D" id="3.30.70.920">
    <property type="match status" value="1"/>
</dbReference>